<dbReference type="EMBL" id="QKWP01000145">
    <property type="protein sequence ID" value="RIB26168.1"/>
    <property type="molecule type" value="Genomic_DNA"/>
</dbReference>
<name>A0A397VW31_9GLOM</name>
<evidence type="ECO:0000313" key="1">
    <source>
        <dbReference type="EMBL" id="RIB26168.1"/>
    </source>
</evidence>
<protein>
    <submittedName>
        <fullName evidence="1">Uncharacterized protein</fullName>
    </submittedName>
</protein>
<dbReference type="AlphaFoldDB" id="A0A397VW31"/>
<gene>
    <name evidence="1" type="ORF">C2G38_2164010</name>
</gene>
<comment type="caution">
    <text evidence="1">The sequence shown here is derived from an EMBL/GenBank/DDBJ whole genome shotgun (WGS) entry which is preliminary data.</text>
</comment>
<organism evidence="1 2">
    <name type="scientific">Gigaspora rosea</name>
    <dbReference type="NCBI Taxonomy" id="44941"/>
    <lineage>
        <taxon>Eukaryota</taxon>
        <taxon>Fungi</taxon>
        <taxon>Fungi incertae sedis</taxon>
        <taxon>Mucoromycota</taxon>
        <taxon>Glomeromycotina</taxon>
        <taxon>Glomeromycetes</taxon>
        <taxon>Diversisporales</taxon>
        <taxon>Gigasporaceae</taxon>
        <taxon>Gigaspora</taxon>
    </lineage>
</organism>
<keyword evidence="2" id="KW-1185">Reference proteome</keyword>
<evidence type="ECO:0000313" key="2">
    <source>
        <dbReference type="Proteomes" id="UP000266673"/>
    </source>
</evidence>
<dbReference type="Proteomes" id="UP000266673">
    <property type="component" value="Unassembled WGS sequence"/>
</dbReference>
<proteinExistence type="predicted"/>
<sequence length="493" mass="57976">MNNIFIEPINPKKRVKVEKRVIGRDIWIRERNLLSFEDHKSLLDEDYHICDPWVQSNDGCPQPNDGESPQLNNGGEKKIILLIGKYTVQVWYEREKKKRSLEFISVVDEGNPERCLNKFCKKFRLSSDFKDSQSIEMWSDNYVIDAVTKACHTLKYLYKMRKEQDKHDALLTYEHRYLKYKEITKQTQNIIMITVSEILPDLYNETKENYGFYKSYAQLLFYKRCFCSKGLDIPFFKFIKIPPCITSNNNSLEVFIPVTQLIPKDCKLEINEINCDKIPDIQMVPLIDFTTNKKILLEKRGDKYLNNLRPIFCPSKFVSLEECPIPFRLIDKVVNNRKDSFYYNPSIEAIMNFMFVFLGYVQYIGLSQTSTTYEVSNGSEEIYNMTGIELGNSFSNPFRAIIAAYYWSSNSFDVWGFWPLIIITFEDANKDGKRAVLNFQSRLIYDYALCENSAFTSKQNDFDCKFNNKLKCKRKEETIKQTTEETEEITEQA</sequence>
<dbReference type="OrthoDB" id="2323852at2759"/>
<accession>A0A397VW31</accession>
<dbReference type="STRING" id="44941.A0A397VW31"/>
<reference evidence="1 2" key="1">
    <citation type="submission" date="2018-06" db="EMBL/GenBank/DDBJ databases">
        <title>Comparative genomics reveals the genomic features of Rhizophagus irregularis, R. cerebriforme, R. diaphanum and Gigaspora rosea, and their symbiotic lifestyle signature.</title>
        <authorList>
            <person name="Morin E."/>
            <person name="San Clemente H."/>
            <person name="Chen E.C.H."/>
            <person name="De La Providencia I."/>
            <person name="Hainaut M."/>
            <person name="Kuo A."/>
            <person name="Kohler A."/>
            <person name="Murat C."/>
            <person name="Tang N."/>
            <person name="Roy S."/>
            <person name="Loubradou J."/>
            <person name="Henrissat B."/>
            <person name="Grigoriev I.V."/>
            <person name="Corradi N."/>
            <person name="Roux C."/>
            <person name="Martin F.M."/>
        </authorList>
    </citation>
    <scope>NUCLEOTIDE SEQUENCE [LARGE SCALE GENOMIC DNA]</scope>
    <source>
        <strain evidence="1 2">DAOM 194757</strain>
    </source>
</reference>